<evidence type="ECO:0000256" key="3">
    <source>
        <dbReference type="ARBA" id="ARBA00022853"/>
    </source>
</evidence>
<feature type="compositionally biased region" description="Basic and acidic residues" evidence="7">
    <location>
        <begin position="1"/>
        <end position="23"/>
    </location>
</feature>
<dbReference type="InterPro" id="IPR012423">
    <property type="entry name" value="Eaf7/MRGBP"/>
</dbReference>
<dbReference type="GO" id="GO:0035267">
    <property type="term" value="C:NuA4 histone acetyltransferase complex"/>
    <property type="evidence" value="ECO:0000318"/>
    <property type="project" value="GO_Central"/>
</dbReference>
<keyword evidence="3" id="KW-0156">Chromatin regulator</keyword>
<dbReference type="PANTHER" id="PTHR13581">
    <property type="entry name" value="MRG-BINDING PROTEIN"/>
    <property type="match status" value="1"/>
</dbReference>
<dbReference type="GO" id="GO:0005634">
    <property type="term" value="C:nucleus"/>
    <property type="evidence" value="ECO:0007669"/>
    <property type="project" value="UniProtKB-SubCell"/>
</dbReference>
<dbReference type="GeneID" id="118409745"/>
<dbReference type="PANTHER" id="PTHR13581:SF5">
    <property type="entry name" value="MRG_MORF4L-BINDING PROTEIN"/>
    <property type="match status" value="1"/>
</dbReference>
<dbReference type="GO" id="GO:0006357">
    <property type="term" value="P:regulation of transcription by RNA polymerase II"/>
    <property type="evidence" value="ECO:0000318"/>
    <property type="project" value="GO_Central"/>
</dbReference>
<dbReference type="OrthoDB" id="5595141at2759"/>
<dbReference type="RefSeq" id="XP_035666921.1">
    <property type="nucleotide sequence ID" value="XM_035811028.1"/>
</dbReference>
<dbReference type="Pfam" id="PF07904">
    <property type="entry name" value="Eaf7"/>
    <property type="match status" value="1"/>
</dbReference>
<dbReference type="OMA" id="DHLHELY"/>
<evidence type="ECO:0000256" key="1">
    <source>
        <dbReference type="ARBA" id="ARBA00004123"/>
    </source>
</evidence>
<evidence type="ECO:0000313" key="9">
    <source>
        <dbReference type="RefSeq" id="XP_035666921.1"/>
    </source>
</evidence>
<evidence type="ECO:0000256" key="4">
    <source>
        <dbReference type="ARBA" id="ARBA00023015"/>
    </source>
</evidence>
<comment type="similarity">
    <text evidence="2">Belongs to the EAF7 family.</text>
</comment>
<keyword evidence="6" id="KW-0539">Nucleus</keyword>
<organism evidence="8 9">
    <name type="scientific">Branchiostoma floridae</name>
    <name type="common">Florida lancelet</name>
    <name type="synonym">Amphioxus</name>
    <dbReference type="NCBI Taxonomy" id="7739"/>
    <lineage>
        <taxon>Eukaryota</taxon>
        <taxon>Metazoa</taxon>
        <taxon>Chordata</taxon>
        <taxon>Cephalochordata</taxon>
        <taxon>Leptocardii</taxon>
        <taxon>Amphioxiformes</taxon>
        <taxon>Branchiostomatidae</taxon>
        <taxon>Branchiostoma</taxon>
    </lineage>
</organism>
<reference evidence="9" key="2">
    <citation type="submission" date="2025-08" db="UniProtKB">
        <authorList>
            <consortium name="RefSeq"/>
        </authorList>
    </citation>
    <scope>IDENTIFICATION</scope>
    <source>
        <strain evidence="9">S238N-H82</strain>
        <tissue evidence="9">Testes</tissue>
    </source>
</reference>
<dbReference type="GO" id="GO:0006325">
    <property type="term" value="P:chromatin organization"/>
    <property type="evidence" value="ECO:0007669"/>
    <property type="project" value="UniProtKB-KW"/>
</dbReference>
<protein>
    <submittedName>
        <fullName evidence="9">MRG/MORF4L-binding protein-like</fullName>
    </submittedName>
</protein>
<accession>A0A9J7MH05</accession>
<feature type="region of interest" description="Disordered" evidence="7">
    <location>
        <begin position="1"/>
        <end position="27"/>
    </location>
</feature>
<dbReference type="Proteomes" id="UP000001554">
    <property type="component" value="Chromosome 2"/>
</dbReference>
<keyword evidence="4" id="KW-0805">Transcription regulation</keyword>
<sequence>MAAGERKEREKRASGREARKTDDSAPPVDWNVDLEINLFQAMRGHKPVGVNRHFQMACIHEKLNQMVNKHISAQQIWVHLDDMYDMPALHDSEILPFPNSQIEFILPEEIRHPDDSFDTASLKDSEMGGAKSSRGAGTGTTNTPDSSPKRKRTRQLASSSPSSPANPPSSTKRRRLQNV</sequence>
<feature type="compositionally biased region" description="Basic and acidic residues" evidence="7">
    <location>
        <begin position="113"/>
        <end position="126"/>
    </location>
</feature>
<name>A0A9J7MH05_BRAFL</name>
<proteinExistence type="inferred from homology"/>
<dbReference type="KEGG" id="bfo:118409745"/>
<comment type="subcellular location">
    <subcellularLocation>
        <location evidence="1">Nucleus</location>
    </subcellularLocation>
</comment>
<evidence type="ECO:0000256" key="2">
    <source>
        <dbReference type="ARBA" id="ARBA00007117"/>
    </source>
</evidence>
<keyword evidence="8" id="KW-1185">Reference proteome</keyword>
<evidence type="ECO:0000256" key="5">
    <source>
        <dbReference type="ARBA" id="ARBA00023163"/>
    </source>
</evidence>
<evidence type="ECO:0000256" key="7">
    <source>
        <dbReference type="SAM" id="MobiDB-lite"/>
    </source>
</evidence>
<reference evidence="8" key="1">
    <citation type="journal article" date="2020" name="Nat. Ecol. Evol.">
        <title>Deeply conserved synteny resolves early events in vertebrate evolution.</title>
        <authorList>
            <person name="Simakov O."/>
            <person name="Marletaz F."/>
            <person name="Yue J.X."/>
            <person name="O'Connell B."/>
            <person name="Jenkins J."/>
            <person name="Brandt A."/>
            <person name="Calef R."/>
            <person name="Tung C.H."/>
            <person name="Huang T.K."/>
            <person name="Schmutz J."/>
            <person name="Satoh N."/>
            <person name="Yu J.K."/>
            <person name="Putnam N.H."/>
            <person name="Green R.E."/>
            <person name="Rokhsar D.S."/>
        </authorList>
    </citation>
    <scope>NUCLEOTIDE SEQUENCE [LARGE SCALE GENOMIC DNA]</scope>
    <source>
        <strain evidence="8">S238N-H82</strain>
    </source>
</reference>
<gene>
    <name evidence="9" type="primary">LOC118409745</name>
</gene>
<evidence type="ECO:0000313" key="8">
    <source>
        <dbReference type="Proteomes" id="UP000001554"/>
    </source>
</evidence>
<dbReference type="AlphaFoldDB" id="A0A9J7MH05"/>
<keyword evidence="5" id="KW-0804">Transcription</keyword>
<feature type="region of interest" description="Disordered" evidence="7">
    <location>
        <begin position="113"/>
        <end position="179"/>
    </location>
</feature>
<evidence type="ECO:0000256" key="6">
    <source>
        <dbReference type="ARBA" id="ARBA00023242"/>
    </source>
</evidence>